<dbReference type="EMBL" id="LN554846">
    <property type="protein sequence ID" value="CED71084.1"/>
    <property type="molecule type" value="Genomic_DNA"/>
</dbReference>
<name>A0A090KHM5_9GAMM</name>
<dbReference type="PANTHER" id="PTHR35850">
    <property type="entry name" value="CYTOPLASMIC PROTEIN-RELATED"/>
    <property type="match status" value="1"/>
</dbReference>
<feature type="region of interest" description="Disordered" evidence="1">
    <location>
        <begin position="1"/>
        <end position="20"/>
    </location>
</feature>
<reference evidence="3" key="1">
    <citation type="submission" date="2014-09" db="EMBL/GenBank/DDBJ databases">
        <authorList>
            <person name="Hjerde E."/>
        </authorList>
    </citation>
    <scope>NUCLEOTIDE SEQUENCE [LARGE SCALE GENOMIC DNA]</scope>
    <source>
        <strain evidence="3">06/09/139</strain>
    </source>
</reference>
<accession>A0A090KHM5</accession>
<evidence type="ECO:0000256" key="1">
    <source>
        <dbReference type="SAM" id="MobiDB-lite"/>
    </source>
</evidence>
<dbReference type="STRING" id="80852.AWOD_I_0994"/>
<dbReference type="OrthoDB" id="9789942at2"/>
<organism evidence="2 3">
    <name type="scientific">Aliivibrio wodanis</name>
    <dbReference type="NCBI Taxonomy" id="80852"/>
    <lineage>
        <taxon>Bacteria</taxon>
        <taxon>Pseudomonadati</taxon>
        <taxon>Pseudomonadota</taxon>
        <taxon>Gammaproteobacteria</taxon>
        <taxon>Vibrionales</taxon>
        <taxon>Vibrionaceae</taxon>
        <taxon>Aliivibrio</taxon>
    </lineage>
</organism>
<proteinExistence type="predicted"/>
<gene>
    <name evidence="2" type="primary">vasQ</name>
    <name evidence="2" type="ORF">AWOD_I_0994</name>
</gene>
<dbReference type="KEGG" id="awd:AWOD_I_0994"/>
<evidence type="ECO:0000313" key="2">
    <source>
        <dbReference type="EMBL" id="CED71084.1"/>
    </source>
</evidence>
<dbReference type="Pfam" id="PF05591">
    <property type="entry name" value="T6SS_VipA"/>
    <property type="match status" value="1"/>
</dbReference>
<dbReference type="PANTHER" id="PTHR35850:SF2">
    <property type="entry name" value="TYPE VI SECRETION SYSTEM CONTRACTILE SHEATH SMALL SUBUNIT"/>
    <property type="match status" value="1"/>
</dbReference>
<dbReference type="PATRIC" id="fig|80852.17.peg.1014"/>
<protein>
    <submittedName>
        <fullName evidence="2">Putative type VI secretion protein VasQ</fullName>
    </submittedName>
</protein>
<dbReference type="Proteomes" id="UP000032427">
    <property type="component" value="Chromosome 1"/>
</dbReference>
<dbReference type="AlphaFoldDB" id="A0A090KHM5"/>
<keyword evidence="3" id="KW-1185">Reference proteome</keyword>
<dbReference type="HOGENOM" id="CLU_111033_1_0_6"/>
<sequence>MSKDGSVAPKERVNVTFKPATGDTTEELELPLKVMVLGDFTQQHDERKLEDRKPFTVDKNNFNDVIEKQNLNIEFSVKNQLQDHEKGNDEIPVNLTFKNINDFNPASIVEQVPELKGLMDLREALVSLKGPLGNVPAFRKAIEDALVDENAREKLLNELGLATEKE</sequence>
<dbReference type="InterPro" id="IPR008312">
    <property type="entry name" value="T6SS_TssB1"/>
</dbReference>
<evidence type="ECO:0000313" key="3">
    <source>
        <dbReference type="Proteomes" id="UP000032427"/>
    </source>
</evidence>
<feature type="compositionally biased region" description="Basic and acidic residues" evidence="1">
    <location>
        <begin position="1"/>
        <end position="13"/>
    </location>
</feature>
<dbReference type="GeneID" id="28540560"/>
<dbReference type="NCBIfam" id="TIGR03358">
    <property type="entry name" value="VI_chp_5"/>
    <property type="match status" value="1"/>
</dbReference>
<dbReference type="PIRSF" id="PIRSF028301">
    <property type="entry name" value="UCP028301"/>
    <property type="match status" value="1"/>
</dbReference>